<dbReference type="SMART" id="SM00398">
    <property type="entry name" value="HMG"/>
    <property type="match status" value="2"/>
</dbReference>
<organism evidence="7 8">
    <name type="scientific">Lutzomyia longipalpis</name>
    <name type="common">Sand fly</name>
    <dbReference type="NCBI Taxonomy" id="7200"/>
    <lineage>
        <taxon>Eukaryota</taxon>
        <taxon>Metazoa</taxon>
        <taxon>Ecdysozoa</taxon>
        <taxon>Arthropoda</taxon>
        <taxon>Hexapoda</taxon>
        <taxon>Insecta</taxon>
        <taxon>Pterygota</taxon>
        <taxon>Neoptera</taxon>
        <taxon>Endopterygota</taxon>
        <taxon>Diptera</taxon>
        <taxon>Nematocera</taxon>
        <taxon>Psychodoidea</taxon>
        <taxon>Psychodidae</taxon>
        <taxon>Lutzomyia</taxon>
        <taxon>Lutzomyia</taxon>
    </lineage>
</organism>
<dbReference type="GO" id="GO:0000122">
    <property type="term" value="P:negative regulation of transcription by RNA polymerase II"/>
    <property type="evidence" value="ECO:0007669"/>
    <property type="project" value="TreeGrafter"/>
</dbReference>
<feature type="DNA-binding region" description="HMG box" evidence="4">
    <location>
        <begin position="233"/>
        <end position="301"/>
    </location>
</feature>
<dbReference type="GO" id="GO:0000978">
    <property type="term" value="F:RNA polymerase II cis-regulatory region sequence-specific DNA binding"/>
    <property type="evidence" value="ECO:0007669"/>
    <property type="project" value="TreeGrafter"/>
</dbReference>
<dbReference type="CDD" id="cd01388">
    <property type="entry name" value="HMG-box_SoxB"/>
    <property type="match status" value="1"/>
</dbReference>
<dbReference type="GO" id="GO:0001228">
    <property type="term" value="F:DNA-binding transcription activator activity, RNA polymerase II-specific"/>
    <property type="evidence" value="ECO:0007669"/>
    <property type="project" value="TreeGrafter"/>
</dbReference>
<reference evidence="7" key="1">
    <citation type="submission" date="2020-05" db="UniProtKB">
        <authorList>
            <consortium name="EnsemblMetazoa"/>
        </authorList>
    </citation>
    <scope>IDENTIFICATION</scope>
    <source>
        <strain evidence="7">Jacobina</strain>
    </source>
</reference>
<accession>A0A1B0GKW1</accession>
<dbReference type="PANTHER" id="PTHR10270:SF322">
    <property type="entry name" value="SOX21B, ISOFORM C"/>
    <property type="match status" value="1"/>
</dbReference>
<sequence length="373" mass="41760">MMDRIPSLSLPGLSLPHPLSIPTTQSIANHTSHLNSLNLHSAQNLHATSTASLHHHQTPTQTAGNLHQNIGGMMTNTGSTNLMGQNPAKRATEEHIKRPMNAFMVWSRLQRRKIAQDNPKMHNSEISKRLGEQQSCGMMDRIPSLSLPGLSLPHPLSIPTTQSIANHTSHLNSLNLHSAQNLHATSTASLHHHQTPTQTAGNLHQNIGGMMTNTGSTNLMGQNPAKRATEEHIKRPMNAFMVWSRLQRRKIAQDNPKMHNSEISKRLGAEWKLLSEDEKRPFIDEAKRLRAMHMKEHPDYKYRPRRKPKALRRDGYPYPMPYPSVPVEALRAGITPGYFAPGPPYHLGSHLSQTSPPTTQVRIQNTYKIPLPL</sequence>
<feature type="region of interest" description="Disordered" evidence="5">
    <location>
        <begin position="51"/>
        <end position="92"/>
    </location>
</feature>
<dbReference type="SUPFAM" id="SSF47095">
    <property type="entry name" value="HMG-box"/>
    <property type="match status" value="2"/>
</dbReference>
<evidence type="ECO:0000256" key="5">
    <source>
        <dbReference type="SAM" id="MobiDB-lite"/>
    </source>
</evidence>
<dbReference type="PANTHER" id="PTHR10270">
    <property type="entry name" value="SOX TRANSCRIPTION FACTOR"/>
    <property type="match status" value="1"/>
</dbReference>
<evidence type="ECO:0000256" key="1">
    <source>
        <dbReference type="ARBA" id="ARBA00004123"/>
    </source>
</evidence>
<protein>
    <recommendedName>
        <fullName evidence="6">HMG box domain-containing protein</fullName>
    </recommendedName>
</protein>
<dbReference type="GO" id="GO:0005634">
    <property type="term" value="C:nucleus"/>
    <property type="evidence" value="ECO:0007669"/>
    <property type="project" value="UniProtKB-SubCell"/>
</dbReference>
<dbReference type="PROSITE" id="PS50118">
    <property type="entry name" value="HMG_BOX_2"/>
    <property type="match status" value="2"/>
</dbReference>
<keyword evidence="2 4" id="KW-0238">DNA-binding</keyword>
<dbReference type="InterPro" id="IPR009071">
    <property type="entry name" value="HMG_box_dom"/>
</dbReference>
<feature type="domain" description="HMG box" evidence="6">
    <location>
        <begin position="233"/>
        <end position="301"/>
    </location>
</feature>
<dbReference type="VEuPathDB" id="VectorBase:LLOJ009706"/>
<dbReference type="EMBL" id="AJWK01033834">
    <property type="status" value="NOT_ANNOTATED_CDS"/>
    <property type="molecule type" value="Genomic_DNA"/>
</dbReference>
<evidence type="ECO:0000259" key="6">
    <source>
        <dbReference type="PROSITE" id="PS50118"/>
    </source>
</evidence>
<keyword evidence="3 4" id="KW-0539">Nucleus</keyword>
<dbReference type="FunFam" id="1.10.30.10:FF:000002">
    <property type="entry name" value="transcription factor Sox-2"/>
    <property type="match status" value="1"/>
</dbReference>
<name>A0A1B0GKW1_LUTLO</name>
<evidence type="ECO:0000256" key="4">
    <source>
        <dbReference type="PROSITE-ProRule" id="PRU00267"/>
    </source>
</evidence>
<dbReference type="Gene3D" id="1.10.30.10">
    <property type="entry name" value="High mobility group box domain"/>
    <property type="match status" value="2"/>
</dbReference>
<evidence type="ECO:0000256" key="3">
    <source>
        <dbReference type="ARBA" id="ARBA00023242"/>
    </source>
</evidence>
<dbReference type="InterPro" id="IPR036910">
    <property type="entry name" value="HMG_box_dom_sf"/>
</dbReference>
<comment type="subcellular location">
    <subcellularLocation>
        <location evidence="1">Nucleus</location>
    </subcellularLocation>
</comment>
<dbReference type="InterPro" id="IPR050140">
    <property type="entry name" value="SRY-related_HMG-box_TF-like"/>
</dbReference>
<dbReference type="EMBL" id="AJWK01033833">
    <property type="status" value="NOT_ANNOTATED_CDS"/>
    <property type="molecule type" value="Genomic_DNA"/>
</dbReference>
<feature type="DNA-binding region" description="HMG box" evidence="4">
    <location>
        <begin position="96"/>
        <end position="133"/>
    </location>
</feature>
<proteinExistence type="predicted"/>
<dbReference type="GO" id="GO:0007420">
    <property type="term" value="P:brain development"/>
    <property type="evidence" value="ECO:0007669"/>
    <property type="project" value="TreeGrafter"/>
</dbReference>
<evidence type="ECO:0000256" key="2">
    <source>
        <dbReference type="ARBA" id="ARBA00023125"/>
    </source>
</evidence>
<dbReference type="Proteomes" id="UP000092461">
    <property type="component" value="Unassembled WGS sequence"/>
</dbReference>
<dbReference type="EnsemblMetazoa" id="LLOJ009706-RA">
    <property type="protein sequence ID" value="LLOJ009706-PA"/>
    <property type="gene ID" value="LLOJ009706"/>
</dbReference>
<dbReference type="Pfam" id="PF00505">
    <property type="entry name" value="HMG_box"/>
    <property type="match status" value="2"/>
</dbReference>
<dbReference type="VEuPathDB" id="VectorBase:LLONM1_002069"/>
<keyword evidence="8" id="KW-1185">Reference proteome</keyword>
<evidence type="ECO:0000313" key="7">
    <source>
        <dbReference type="EnsemblMetazoa" id="LLOJ009706-PA"/>
    </source>
</evidence>
<feature type="compositionally biased region" description="Polar residues" evidence="5">
    <location>
        <begin position="51"/>
        <end position="84"/>
    </location>
</feature>
<feature type="domain" description="HMG box" evidence="6">
    <location>
        <begin position="96"/>
        <end position="133"/>
    </location>
</feature>
<dbReference type="GO" id="GO:0030182">
    <property type="term" value="P:neuron differentiation"/>
    <property type="evidence" value="ECO:0007669"/>
    <property type="project" value="TreeGrafter"/>
</dbReference>
<evidence type="ECO:0000313" key="8">
    <source>
        <dbReference type="Proteomes" id="UP000092461"/>
    </source>
</evidence>
<dbReference type="AlphaFoldDB" id="A0A1B0GKW1"/>